<accession>A0A552WUX4</accession>
<protein>
    <submittedName>
        <fullName evidence="4">CYTH and CHAD domain-containing protein</fullName>
    </submittedName>
</protein>
<feature type="domain" description="CHAD" evidence="3">
    <location>
        <begin position="211"/>
        <end position="519"/>
    </location>
</feature>
<keyword evidence="5" id="KW-1185">Reference proteome</keyword>
<dbReference type="InterPro" id="IPR038186">
    <property type="entry name" value="CHAD_dom_sf"/>
</dbReference>
<dbReference type="RefSeq" id="WP_143417460.1">
    <property type="nucleotide sequence ID" value="NZ_VJXR01000009.1"/>
</dbReference>
<evidence type="ECO:0000259" key="3">
    <source>
        <dbReference type="PROSITE" id="PS51708"/>
    </source>
</evidence>
<dbReference type="Gene3D" id="2.40.320.10">
    <property type="entry name" value="Hypothetical Protein Pfu-838710-001"/>
    <property type="match status" value="1"/>
</dbReference>
<feature type="domain" description="CYTH" evidence="2">
    <location>
        <begin position="10"/>
        <end position="203"/>
    </location>
</feature>
<proteinExistence type="predicted"/>
<evidence type="ECO:0000313" key="4">
    <source>
        <dbReference type="EMBL" id="TRW46506.1"/>
    </source>
</evidence>
<organism evidence="4 5">
    <name type="scientific">Georgenia yuyongxinii</name>
    <dbReference type="NCBI Taxonomy" id="2589797"/>
    <lineage>
        <taxon>Bacteria</taxon>
        <taxon>Bacillati</taxon>
        <taxon>Actinomycetota</taxon>
        <taxon>Actinomycetes</taxon>
        <taxon>Micrococcales</taxon>
        <taxon>Bogoriellaceae</taxon>
        <taxon>Georgenia</taxon>
    </lineage>
</organism>
<dbReference type="Pfam" id="PF05235">
    <property type="entry name" value="CHAD"/>
    <property type="match status" value="1"/>
</dbReference>
<feature type="compositionally biased region" description="Low complexity" evidence="1">
    <location>
        <begin position="367"/>
        <end position="376"/>
    </location>
</feature>
<dbReference type="PROSITE" id="PS51707">
    <property type="entry name" value="CYTH"/>
    <property type="match status" value="1"/>
</dbReference>
<name>A0A552WUX4_9MICO</name>
<dbReference type="EMBL" id="VJXR01000009">
    <property type="protein sequence ID" value="TRW46506.1"/>
    <property type="molecule type" value="Genomic_DNA"/>
</dbReference>
<comment type="caution">
    <text evidence="4">The sequence shown here is derived from an EMBL/GenBank/DDBJ whole genome shotgun (WGS) entry which is preliminary data.</text>
</comment>
<dbReference type="SMART" id="SM01118">
    <property type="entry name" value="CYTH"/>
    <property type="match status" value="1"/>
</dbReference>
<feature type="region of interest" description="Disordered" evidence="1">
    <location>
        <begin position="1"/>
        <end position="33"/>
    </location>
</feature>
<dbReference type="PANTHER" id="PTHR39339:SF1">
    <property type="entry name" value="CHAD DOMAIN-CONTAINING PROTEIN"/>
    <property type="match status" value="1"/>
</dbReference>
<dbReference type="Proteomes" id="UP000318693">
    <property type="component" value="Unassembled WGS sequence"/>
</dbReference>
<dbReference type="PANTHER" id="PTHR39339">
    <property type="entry name" value="SLR1444 PROTEIN"/>
    <property type="match status" value="1"/>
</dbReference>
<dbReference type="SUPFAM" id="SSF55154">
    <property type="entry name" value="CYTH-like phosphatases"/>
    <property type="match status" value="1"/>
</dbReference>
<dbReference type="Pfam" id="PF01928">
    <property type="entry name" value="CYTH"/>
    <property type="match status" value="1"/>
</dbReference>
<dbReference type="AlphaFoldDB" id="A0A552WUX4"/>
<dbReference type="CDD" id="cd07374">
    <property type="entry name" value="CYTH-like_Pase"/>
    <property type="match status" value="1"/>
</dbReference>
<evidence type="ECO:0000256" key="1">
    <source>
        <dbReference type="SAM" id="MobiDB-lite"/>
    </source>
</evidence>
<dbReference type="Gene3D" id="1.40.20.10">
    <property type="entry name" value="CHAD domain"/>
    <property type="match status" value="1"/>
</dbReference>
<dbReference type="InterPro" id="IPR023577">
    <property type="entry name" value="CYTH_domain"/>
</dbReference>
<reference evidence="4 5" key="1">
    <citation type="submission" date="2019-07" db="EMBL/GenBank/DDBJ databases">
        <title>Georgenia wutianyii sp. nov. and Georgenia *** sp. nov. isolated from plateau pika (Ochotona curzoniae) in the Qinghai-Tibet plateau of China.</title>
        <authorList>
            <person name="Tian Z."/>
        </authorList>
    </citation>
    <scope>NUCLEOTIDE SEQUENCE [LARGE SCALE GENOMIC DNA]</scope>
    <source>
        <strain evidence="4 5">Z446</strain>
    </source>
</reference>
<dbReference type="InterPro" id="IPR033469">
    <property type="entry name" value="CYTH-like_dom_sf"/>
</dbReference>
<feature type="region of interest" description="Disordered" evidence="1">
    <location>
        <begin position="358"/>
        <end position="386"/>
    </location>
</feature>
<dbReference type="InterPro" id="IPR007899">
    <property type="entry name" value="CHAD_dom"/>
</dbReference>
<gene>
    <name evidence="4" type="ORF">FJ693_05160</name>
</gene>
<sequence>MADGSTPTQVREVERKYTIPKGQSLPPVTDLPGARAEPAELARLAARYFDTPDLRLLRLGMTLRRREGGPDEGWHLKVPDGGARTEVGLPLDAGDAAHPPEGLTRLLRAVVRGRPLLEVAQIATERRRRRFLDGEGRDVAEVVEDRVRATVDGQAGELRWREIEVEDHSDDGVLAGAIDERLTGAGILPAQSPSKLHHALATAGRPVEPETSDGGHPLRRYLREELANLVLADVGVRREAPGSVHSMRKAARRLRSALQSYGPVLGAAERAAPLVEDLRWLGRRLSEARDVEVQHERALTRIADSPVPHREAVQARLDEFFTQRGATARTLMLETLDSARHVELLDAMEALVGELDGLDKRDGSDGAAPATATPARRPAERRPADLTPRAVARTLRKQARKIDTRVAKVREAASPEERDEAVHRVRKAAKRLRYAIETASPLFPKKAKRALAAFDDLQDMLGEFQDATVARAHLLEGSADQGHSAESSFALGIAYQREVEIAEAQVAELRPEWKRARRRARPLWS</sequence>
<dbReference type="SMART" id="SM00880">
    <property type="entry name" value="CHAD"/>
    <property type="match status" value="1"/>
</dbReference>
<evidence type="ECO:0000259" key="2">
    <source>
        <dbReference type="PROSITE" id="PS51707"/>
    </source>
</evidence>
<evidence type="ECO:0000313" key="5">
    <source>
        <dbReference type="Proteomes" id="UP000318693"/>
    </source>
</evidence>
<dbReference type="PROSITE" id="PS51708">
    <property type="entry name" value="CHAD"/>
    <property type="match status" value="1"/>
</dbReference>